<dbReference type="GO" id="GO:0010181">
    <property type="term" value="F:FMN binding"/>
    <property type="evidence" value="ECO:0007669"/>
    <property type="project" value="InterPro"/>
</dbReference>
<evidence type="ECO:0000256" key="4">
    <source>
        <dbReference type="ARBA" id="ARBA00022857"/>
    </source>
</evidence>
<accession>A0A1I5XHU1</accession>
<feature type="domain" description="NADH:flavin oxidoreductase/NADH oxidase N-terminal" evidence="6">
    <location>
        <begin position="3"/>
        <end position="339"/>
    </location>
</feature>
<dbReference type="PANTHER" id="PTHR43303">
    <property type="entry name" value="NADPH DEHYDROGENASE C23G7.10C-RELATED"/>
    <property type="match status" value="1"/>
</dbReference>
<dbReference type="Pfam" id="PF00724">
    <property type="entry name" value="Oxidored_FMN"/>
    <property type="match status" value="1"/>
</dbReference>
<evidence type="ECO:0000256" key="2">
    <source>
        <dbReference type="ARBA" id="ARBA00022630"/>
    </source>
</evidence>
<keyword evidence="2" id="KW-0285">Flavoprotein</keyword>
<evidence type="ECO:0000259" key="6">
    <source>
        <dbReference type="Pfam" id="PF00724"/>
    </source>
</evidence>
<organism evidence="7 8">
    <name type="scientific">Pseudomonas borbori</name>
    <dbReference type="NCBI Taxonomy" id="289003"/>
    <lineage>
        <taxon>Bacteria</taxon>
        <taxon>Pseudomonadati</taxon>
        <taxon>Pseudomonadota</taxon>
        <taxon>Gammaproteobacteria</taxon>
        <taxon>Pseudomonadales</taxon>
        <taxon>Pseudomonadaceae</taxon>
        <taxon>Pseudomonas</taxon>
    </lineage>
</organism>
<evidence type="ECO:0000256" key="3">
    <source>
        <dbReference type="ARBA" id="ARBA00022643"/>
    </source>
</evidence>
<evidence type="ECO:0000313" key="7">
    <source>
        <dbReference type="EMBL" id="SFQ31514.1"/>
    </source>
</evidence>
<dbReference type="CDD" id="cd02932">
    <property type="entry name" value="OYE_YqiM_FMN"/>
    <property type="match status" value="1"/>
</dbReference>
<dbReference type="GO" id="GO:0003959">
    <property type="term" value="F:NADPH dehydrogenase activity"/>
    <property type="evidence" value="ECO:0007669"/>
    <property type="project" value="InterPro"/>
</dbReference>
<keyword evidence="4" id="KW-0521">NADP</keyword>
<dbReference type="STRING" id="289003.SAMN05216190_1617"/>
<evidence type="ECO:0000313" key="8">
    <source>
        <dbReference type="Proteomes" id="UP000198784"/>
    </source>
</evidence>
<evidence type="ECO:0000256" key="5">
    <source>
        <dbReference type="ARBA" id="ARBA00023002"/>
    </source>
</evidence>
<name>A0A1I5XHU1_9PSED</name>
<dbReference type="AlphaFoldDB" id="A0A1I5XHU1"/>
<comment type="cofactor">
    <cofactor evidence="1">
        <name>FMN</name>
        <dbReference type="ChEBI" id="CHEBI:58210"/>
    </cofactor>
</comment>
<dbReference type="Proteomes" id="UP000198784">
    <property type="component" value="Unassembled WGS sequence"/>
</dbReference>
<protein>
    <submittedName>
        <fullName evidence="7">2,4-dienoyl-CoA reductase</fullName>
    </submittedName>
</protein>
<dbReference type="RefSeq" id="WP_090506002.1">
    <property type="nucleotide sequence ID" value="NZ_FOWX01000061.1"/>
</dbReference>
<dbReference type="InterPro" id="IPR001155">
    <property type="entry name" value="OxRdtase_FMN_N"/>
</dbReference>
<evidence type="ECO:0000256" key="1">
    <source>
        <dbReference type="ARBA" id="ARBA00001917"/>
    </source>
</evidence>
<gene>
    <name evidence="7" type="ORF">SAMN05216190_1617</name>
</gene>
<dbReference type="PANTHER" id="PTHR43303:SF4">
    <property type="entry name" value="NADPH DEHYDROGENASE C23G7.10C-RELATED"/>
    <property type="match status" value="1"/>
</dbReference>
<dbReference type="EMBL" id="FOWX01000061">
    <property type="protein sequence ID" value="SFQ31514.1"/>
    <property type="molecule type" value="Genomic_DNA"/>
</dbReference>
<dbReference type="InterPro" id="IPR044152">
    <property type="entry name" value="YqjM-like"/>
</dbReference>
<dbReference type="GO" id="GO:0050661">
    <property type="term" value="F:NADP binding"/>
    <property type="evidence" value="ECO:0007669"/>
    <property type="project" value="InterPro"/>
</dbReference>
<dbReference type="SUPFAM" id="SSF51395">
    <property type="entry name" value="FMN-linked oxidoreductases"/>
    <property type="match status" value="1"/>
</dbReference>
<dbReference type="InterPro" id="IPR013785">
    <property type="entry name" value="Aldolase_TIM"/>
</dbReference>
<proteinExistence type="predicted"/>
<sequence>MSQLFTPHALGKLTLKNRLIVAPMCQYSAKSGFVQPWHEQHLGHLACSGAAAVTIEATAVSEEGRVTHGCLGLWSDEQAATLGQLVGRVRDYSDAAIGIQLNHAGRKGSALPPWEGGKPMSGDQAWQTLAPTALPWGEAWPTPAALGIADMQRIAGAFVVAARRAVEAGLDYIEIHSAHGYLLHSFLSPISNRREDVYGGSLENRMRFPLMVVKAVRKAIPESMTLGMRINGSDWLDEGWKIEDAQVYAVKLEQSGVDYISVSSGGACQGVRYDNKPAYQAHMAAAVRKKVTCSVVCAGLIADANLAESMVAEQQSDFIALGRAILDDPRWPVRAARKLDCDLQMPQQYMLASPGYWPLA</sequence>
<keyword evidence="5" id="KW-0560">Oxidoreductase</keyword>
<reference evidence="8" key="1">
    <citation type="submission" date="2016-10" db="EMBL/GenBank/DDBJ databases">
        <authorList>
            <person name="Varghese N."/>
            <person name="Submissions S."/>
        </authorList>
    </citation>
    <scope>NUCLEOTIDE SEQUENCE [LARGE SCALE GENOMIC DNA]</scope>
    <source>
        <strain evidence="8">DSM 17834</strain>
    </source>
</reference>
<dbReference type="OrthoDB" id="8523426at2"/>
<dbReference type="Gene3D" id="3.20.20.70">
    <property type="entry name" value="Aldolase class I"/>
    <property type="match status" value="1"/>
</dbReference>
<keyword evidence="3" id="KW-0288">FMN</keyword>
<keyword evidence="8" id="KW-1185">Reference proteome</keyword>